<evidence type="ECO:0000313" key="1">
    <source>
        <dbReference type="EMBL" id="RJL55505.1"/>
    </source>
</evidence>
<dbReference type="Proteomes" id="UP000283655">
    <property type="component" value="Unassembled WGS sequence"/>
</dbReference>
<evidence type="ECO:0000313" key="2">
    <source>
        <dbReference type="Proteomes" id="UP000283655"/>
    </source>
</evidence>
<gene>
    <name evidence="1" type="ORF">D5071_00655</name>
</gene>
<proteinExistence type="predicted"/>
<dbReference type="AlphaFoldDB" id="A0A419B202"/>
<sequence>MKNKKPSVIIKIANYFNLKKIIILIINVNTKSAIPIRVRFNSLYVVVMIKINTIKVQKMHAIGVIID</sequence>
<dbReference type="EMBL" id="QZDH01000003">
    <property type="protein sequence ID" value="RJL55505.1"/>
    <property type="molecule type" value="Genomic_DNA"/>
</dbReference>
<protein>
    <submittedName>
        <fullName evidence="1">Uncharacterized protein</fullName>
    </submittedName>
</protein>
<organism evidence="1 2">
    <name type="scientific">Pectobacterium carotovorum</name>
    <name type="common">Erwinia carotovora</name>
    <dbReference type="NCBI Taxonomy" id="554"/>
    <lineage>
        <taxon>Bacteria</taxon>
        <taxon>Pseudomonadati</taxon>
        <taxon>Pseudomonadota</taxon>
        <taxon>Gammaproteobacteria</taxon>
        <taxon>Enterobacterales</taxon>
        <taxon>Pectobacteriaceae</taxon>
        <taxon>Pectobacterium</taxon>
    </lineage>
</organism>
<accession>A0A419B202</accession>
<name>A0A419B202_PECCA</name>
<comment type="caution">
    <text evidence="1">The sequence shown here is derived from an EMBL/GenBank/DDBJ whole genome shotgun (WGS) entry which is preliminary data.</text>
</comment>
<reference evidence="1 2" key="1">
    <citation type="submission" date="2018-09" db="EMBL/GenBank/DDBJ databases">
        <title>Phylogenetic diversity of Pectobacterium and Dickeya strains causing blackleg disease of potato in Morocco.</title>
        <authorList>
            <person name="Oulghazi S."/>
            <person name="Moumni M."/>
            <person name="Faure D."/>
        </authorList>
    </citation>
    <scope>NUCLEOTIDE SEQUENCE [LARGE SCALE GENOMIC DNA]</scope>
    <source>
        <strain evidence="1 2">S1.15.11.2D</strain>
    </source>
</reference>